<evidence type="ECO:0000313" key="2">
    <source>
        <dbReference type="Proteomes" id="UP000464402"/>
    </source>
</evidence>
<dbReference type="EMBL" id="CP043727">
    <property type="protein sequence ID" value="QHB33972.1"/>
    <property type="molecule type" value="Genomic_DNA"/>
</dbReference>
<dbReference type="PROSITE" id="PS51257">
    <property type="entry name" value="PROKAR_LIPOPROTEIN"/>
    <property type="match status" value="1"/>
</dbReference>
<protein>
    <submittedName>
        <fullName evidence="1">Tight adherance operon protein</fullName>
    </submittedName>
</protein>
<reference evidence="2" key="1">
    <citation type="submission" date="2019-09" db="EMBL/GenBank/DDBJ databases">
        <title>Yersinia canariae sp. nov., isolated from a human yersiniosis case.</title>
        <authorList>
            <person name="Nguyen S.V."/>
            <person name="Greig D."/>
            <person name="Hurley D."/>
            <person name="Cao Y."/>
            <person name="McCabe E."/>
            <person name="Mitchell M."/>
            <person name="Jenkins C."/>
            <person name="Fanning S."/>
        </authorList>
    </citation>
    <scope>NUCLEOTIDE SEQUENCE [LARGE SCALE GENOMIC DNA]</scope>
    <source>
        <strain evidence="2">NCTC 14382</strain>
    </source>
</reference>
<dbReference type="InterPro" id="IPR011990">
    <property type="entry name" value="TPR-like_helical_dom_sf"/>
</dbReference>
<organism evidence="1 2">
    <name type="scientific">Yersinia canariae</name>
    <dbReference type="NCBI Taxonomy" id="2607663"/>
    <lineage>
        <taxon>Bacteria</taxon>
        <taxon>Pseudomonadati</taxon>
        <taxon>Pseudomonadota</taxon>
        <taxon>Gammaproteobacteria</taxon>
        <taxon>Enterobacterales</taxon>
        <taxon>Yersiniaceae</taxon>
        <taxon>Yersinia</taxon>
    </lineage>
</organism>
<evidence type="ECO:0000313" key="1">
    <source>
        <dbReference type="EMBL" id="QHB33972.1"/>
    </source>
</evidence>
<dbReference type="AlphaFoldDB" id="A0A857F4U8"/>
<name>A0A857F4U8_9GAMM</name>
<dbReference type="SUPFAM" id="SSF48452">
    <property type="entry name" value="TPR-like"/>
    <property type="match status" value="1"/>
</dbReference>
<dbReference type="Gene3D" id="1.25.40.10">
    <property type="entry name" value="Tetratricopeptide repeat domain"/>
    <property type="match status" value="1"/>
</dbReference>
<dbReference type="Proteomes" id="UP000464402">
    <property type="component" value="Chromosome"/>
</dbReference>
<accession>A0A857F4U8</accession>
<gene>
    <name evidence="1" type="ORF">F0T03_18625</name>
</gene>
<sequence length="253" mass="28283">MHMNKKFIIVIGVLLFTLVLSGCSNNNSLSNKEFYYRESILLKANNHTGLISLYRDRLKLKEDDSIRLKLANAYYLTGDIKSSLYYLHPISHKENVSVYMLQAKNLIGSNDNAGARIVINKLLAISPNNAEAHNLNGIILANDGEIKKAETAIERSRALFISDEIAMNNLAVVAILDDRYADAVKILLPDYLAGKRGKLMLHNLVFSLVKLDDRQYAKKIISAEKMAKDPDELILALSQVSSPYQDKFAGKAQ</sequence>
<dbReference type="KEGG" id="yca:F0T03_18625"/>
<proteinExistence type="predicted"/>
<keyword evidence="2" id="KW-1185">Reference proteome</keyword>